<dbReference type="InterPro" id="IPR001633">
    <property type="entry name" value="EAL_dom"/>
</dbReference>
<evidence type="ECO:0000259" key="1">
    <source>
        <dbReference type="PROSITE" id="PS50883"/>
    </source>
</evidence>
<dbReference type="PANTHER" id="PTHR33121:SF71">
    <property type="entry name" value="OXYGEN SENSOR PROTEIN DOSP"/>
    <property type="match status" value="1"/>
</dbReference>
<dbReference type="SMART" id="SM00052">
    <property type="entry name" value="EAL"/>
    <property type="match status" value="1"/>
</dbReference>
<dbReference type="PROSITE" id="PS50887">
    <property type="entry name" value="GGDEF"/>
    <property type="match status" value="1"/>
</dbReference>
<feature type="domain" description="HAMP" evidence="2">
    <location>
        <begin position="283"/>
        <end position="335"/>
    </location>
</feature>
<dbReference type="PANTHER" id="PTHR33121">
    <property type="entry name" value="CYCLIC DI-GMP PHOSPHODIESTERASE PDEF"/>
    <property type="match status" value="1"/>
</dbReference>
<sequence length="777" mass="84798">MLAIIVSFQITVLVATRYAVSTAVDQQLHRQLEVGSRVWAQSHGAQLVQLTERLLVLADDFGFKQAVATEDPPTLRSVLANQTERLGAQYGLLLDAEGMTTASHLPDGAELRDADLGLALEAARQQGFAAGVLALSGRPIRYALAPVFAPDLVGWVAVGEEMGRESLGRFESITGLDAALALGSDCRVVAQSPALAAFDSPQGFCATLSSADSDHEWAQMEGLAGRALRAERLTRDGSAPVWLLMSSAREQALQPFAGLQSRALWLGLLAALITLAVASWIGTRVSRPVAQLADAATRMRQGDYEAPVEARGDDEIGQLARAFTRMQRAIGERERRILHQATHDGLTDLPNRDQALHRLTLAMEAKDGAVAHGAVVRVDIRRFREVNNLLGQAFGDEVLVRCAERLKGAVRGQDLVARVGSNEFLLLMYGIGADDAQARVERLVAAMKAPLVLSRTELALDVYVGVALFPEDAIDAAQLLRRSDIALGAAKRGGQVISFYQKGSEEAHLRRLRLIGDLRHAESRGELQLVFQPQMAVLDERPVHAEALLRWRHPELGFVPPDEFVALAEHAGLIPSITRFVIGRALQQLDDWRLRGIDCGVAINLSALDLSRQDLPETVLGLISKYRIAPELLVIEVTESAMMQDLEQSIATLHKLRSAGIPIAVDDFGTGQSTLAQLKRLPVDQLKIDKSFVMALRAGTDDERIVSSIVQLAHALALVVVAEGVETEEGLEVLRRQGCELAQGYLHSRPLEPEEFARWWGERRRKERVAAHGEAQR</sequence>
<dbReference type="InterPro" id="IPR029150">
    <property type="entry name" value="dCache_3"/>
</dbReference>
<feature type="domain" description="EAL" evidence="1">
    <location>
        <begin position="511"/>
        <end position="764"/>
    </location>
</feature>
<dbReference type="InterPro" id="IPR000160">
    <property type="entry name" value="GGDEF_dom"/>
</dbReference>
<dbReference type="Pfam" id="PF00563">
    <property type="entry name" value="EAL"/>
    <property type="match status" value="1"/>
</dbReference>
<evidence type="ECO:0000313" key="5">
    <source>
        <dbReference type="Proteomes" id="UP001431449"/>
    </source>
</evidence>
<dbReference type="InterPro" id="IPR043128">
    <property type="entry name" value="Rev_trsase/Diguanyl_cyclase"/>
</dbReference>
<evidence type="ECO:0000313" key="4">
    <source>
        <dbReference type="EMBL" id="MCK7594683.1"/>
    </source>
</evidence>
<dbReference type="Gene3D" id="3.20.20.450">
    <property type="entry name" value="EAL domain"/>
    <property type="match status" value="1"/>
</dbReference>
<reference evidence="4" key="1">
    <citation type="submission" date="2022-04" db="EMBL/GenBank/DDBJ databases">
        <title>Lysobacter sp. CAU 1642 isolated from sea sand.</title>
        <authorList>
            <person name="Kim W."/>
        </authorList>
    </citation>
    <scope>NUCLEOTIDE SEQUENCE</scope>
    <source>
        <strain evidence="4">CAU 1642</strain>
    </source>
</reference>
<gene>
    <name evidence="4" type="ORF">M0G41_13500</name>
</gene>
<dbReference type="Pfam" id="PF00672">
    <property type="entry name" value="HAMP"/>
    <property type="match status" value="1"/>
</dbReference>
<accession>A0ABT0GJH3</accession>
<dbReference type="SMART" id="SM00304">
    <property type="entry name" value="HAMP"/>
    <property type="match status" value="1"/>
</dbReference>
<dbReference type="NCBIfam" id="TIGR00254">
    <property type="entry name" value="GGDEF"/>
    <property type="match status" value="1"/>
</dbReference>
<dbReference type="InterPro" id="IPR050706">
    <property type="entry name" value="Cyclic-di-GMP_PDE-like"/>
</dbReference>
<evidence type="ECO:0000259" key="3">
    <source>
        <dbReference type="PROSITE" id="PS50887"/>
    </source>
</evidence>
<protein>
    <submittedName>
        <fullName evidence="4">EAL domain-containing protein</fullName>
    </submittedName>
</protein>
<comment type="caution">
    <text evidence="4">The sequence shown here is derived from an EMBL/GenBank/DDBJ whole genome shotgun (WGS) entry which is preliminary data.</text>
</comment>
<dbReference type="CDD" id="cd01949">
    <property type="entry name" value="GGDEF"/>
    <property type="match status" value="1"/>
</dbReference>
<dbReference type="Pfam" id="PF14827">
    <property type="entry name" value="dCache_3"/>
    <property type="match status" value="1"/>
</dbReference>
<dbReference type="PROSITE" id="PS50883">
    <property type="entry name" value="EAL"/>
    <property type="match status" value="1"/>
</dbReference>
<dbReference type="CDD" id="cd01948">
    <property type="entry name" value="EAL"/>
    <property type="match status" value="1"/>
</dbReference>
<dbReference type="SUPFAM" id="SSF103190">
    <property type="entry name" value="Sensory domain-like"/>
    <property type="match status" value="1"/>
</dbReference>
<dbReference type="EMBL" id="JALNMH010000011">
    <property type="protein sequence ID" value="MCK7594683.1"/>
    <property type="molecule type" value="Genomic_DNA"/>
</dbReference>
<dbReference type="SMART" id="SM00267">
    <property type="entry name" value="GGDEF"/>
    <property type="match status" value="1"/>
</dbReference>
<dbReference type="SUPFAM" id="SSF55073">
    <property type="entry name" value="Nucleotide cyclase"/>
    <property type="match status" value="1"/>
</dbReference>
<dbReference type="PROSITE" id="PS50885">
    <property type="entry name" value="HAMP"/>
    <property type="match status" value="1"/>
</dbReference>
<dbReference type="Gene3D" id="6.10.340.10">
    <property type="match status" value="1"/>
</dbReference>
<dbReference type="InterPro" id="IPR029787">
    <property type="entry name" value="Nucleotide_cyclase"/>
</dbReference>
<dbReference type="Proteomes" id="UP001431449">
    <property type="component" value="Unassembled WGS sequence"/>
</dbReference>
<evidence type="ECO:0000259" key="2">
    <source>
        <dbReference type="PROSITE" id="PS50885"/>
    </source>
</evidence>
<feature type="domain" description="GGDEF" evidence="3">
    <location>
        <begin position="371"/>
        <end position="502"/>
    </location>
</feature>
<dbReference type="RefSeq" id="WP_248210269.1">
    <property type="nucleotide sequence ID" value="NZ_JALNMH010000011.1"/>
</dbReference>
<organism evidence="4 5">
    <name type="scientific">Pseudomarimonas salicorniae</name>
    <dbReference type="NCBI Taxonomy" id="2933270"/>
    <lineage>
        <taxon>Bacteria</taxon>
        <taxon>Pseudomonadati</taxon>
        <taxon>Pseudomonadota</taxon>
        <taxon>Gammaproteobacteria</taxon>
        <taxon>Lysobacterales</taxon>
        <taxon>Lysobacteraceae</taxon>
        <taxon>Pseudomarimonas</taxon>
    </lineage>
</organism>
<dbReference type="InterPro" id="IPR003660">
    <property type="entry name" value="HAMP_dom"/>
</dbReference>
<dbReference type="InterPro" id="IPR035919">
    <property type="entry name" value="EAL_sf"/>
</dbReference>
<keyword evidence="5" id="KW-1185">Reference proteome</keyword>
<dbReference type="SUPFAM" id="SSF158472">
    <property type="entry name" value="HAMP domain-like"/>
    <property type="match status" value="1"/>
</dbReference>
<dbReference type="InterPro" id="IPR029151">
    <property type="entry name" value="Sensor-like_sf"/>
</dbReference>
<dbReference type="SUPFAM" id="SSF141868">
    <property type="entry name" value="EAL domain-like"/>
    <property type="match status" value="1"/>
</dbReference>
<name>A0ABT0GJH3_9GAMM</name>
<dbReference type="Gene3D" id="3.30.70.270">
    <property type="match status" value="1"/>
</dbReference>
<dbReference type="Pfam" id="PF00990">
    <property type="entry name" value="GGDEF"/>
    <property type="match status" value="1"/>
</dbReference>
<dbReference type="CDD" id="cd06225">
    <property type="entry name" value="HAMP"/>
    <property type="match status" value="1"/>
</dbReference>
<proteinExistence type="predicted"/>